<dbReference type="Pfam" id="PF04636">
    <property type="entry name" value="PA26"/>
    <property type="match status" value="1"/>
</dbReference>
<dbReference type="RefSeq" id="XP_026678436.1">
    <property type="nucleotide sequence ID" value="XM_026822635.1"/>
</dbReference>
<dbReference type="AlphaFoldDB" id="A0A3Q0IQ71"/>
<dbReference type="GeneID" id="103507880"/>
<dbReference type="GO" id="GO:1904262">
    <property type="term" value="P:negative regulation of TORC1 signaling"/>
    <property type="evidence" value="ECO:0007669"/>
    <property type="project" value="TreeGrafter"/>
</dbReference>
<dbReference type="PaxDb" id="121845-A0A3Q0IQ71"/>
<dbReference type="GO" id="GO:0016239">
    <property type="term" value="P:positive regulation of macroautophagy"/>
    <property type="evidence" value="ECO:0007669"/>
    <property type="project" value="TreeGrafter"/>
</dbReference>
<dbReference type="GO" id="GO:0005634">
    <property type="term" value="C:nucleus"/>
    <property type="evidence" value="ECO:0007669"/>
    <property type="project" value="InterPro"/>
</dbReference>
<dbReference type="Proteomes" id="UP000079169">
    <property type="component" value="Unplaced"/>
</dbReference>
<name>A0A3Q0IQ71_DIACI</name>
<dbReference type="STRING" id="121845.A0A3Q0IQ71"/>
<accession>A0A3Q0IQ71</accession>
<dbReference type="GO" id="GO:1901031">
    <property type="term" value="P:regulation of response to reactive oxygen species"/>
    <property type="evidence" value="ECO:0007669"/>
    <property type="project" value="InterPro"/>
</dbReference>
<dbReference type="InterPro" id="IPR006730">
    <property type="entry name" value="Sestrin"/>
</dbReference>
<evidence type="ECO:0000313" key="1">
    <source>
        <dbReference type="Proteomes" id="UP000079169"/>
    </source>
</evidence>
<dbReference type="PANTHER" id="PTHR12474:SF0">
    <property type="entry name" value="SESTRIN HOMOLOG"/>
    <property type="match status" value="1"/>
</dbReference>
<evidence type="ECO:0000313" key="2">
    <source>
        <dbReference type="RefSeq" id="XP_026678436.1"/>
    </source>
</evidence>
<dbReference type="GO" id="GO:1990253">
    <property type="term" value="P:cellular response to leucine starvation"/>
    <property type="evidence" value="ECO:0007669"/>
    <property type="project" value="TreeGrafter"/>
</dbReference>
<keyword evidence="1" id="KW-1185">Reference proteome</keyword>
<sequence>MERMKKLSQLSQEFSPEEKIKRFIRVESQSAELGAAPPPVTSCTSSEVEHVIEDVGYTYIDFARRDSDGLNIPTFRVQDYSWDDHGYSLMNRLYNDVGNLLDELAFSCAPC</sequence>
<reference evidence="2" key="1">
    <citation type="submission" date="2025-08" db="UniProtKB">
        <authorList>
            <consortium name="RefSeq"/>
        </authorList>
    </citation>
    <scope>IDENTIFICATION</scope>
</reference>
<dbReference type="PANTHER" id="PTHR12474">
    <property type="entry name" value="P53 REGULATED PA26 NUCLEAR PROTEIN SESTRIN"/>
    <property type="match status" value="1"/>
</dbReference>
<dbReference type="KEGG" id="dci:103507880"/>
<protein>
    <submittedName>
        <fullName evidence="2">Sestrin homolog</fullName>
    </submittedName>
</protein>
<gene>
    <name evidence="2" type="primary">LOC103507880</name>
</gene>
<dbReference type="GO" id="GO:0016684">
    <property type="term" value="F:oxidoreductase activity, acting on peroxide as acceptor"/>
    <property type="evidence" value="ECO:0007669"/>
    <property type="project" value="TreeGrafter"/>
</dbReference>
<proteinExistence type="predicted"/>
<dbReference type="GO" id="GO:0071233">
    <property type="term" value="P:cellular response to L-leucine"/>
    <property type="evidence" value="ECO:0007669"/>
    <property type="project" value="TreeGrafter"/>
</dbReference>
<organism evidence="1 2">
    <name type="scientific">Diaphorina citri</name>
    <name type="common">Asian citrus psyllid</name>
    <dbReference type="NCBI Taxonomy" id="121845"/>
    <lineage>
        <taxon>Eukaryota</taxon>
        <taxon>Metazoa</taxon>
        <taxon>Ecdysozoa</taxon>
        <taxon>Arthropoda</taxon>
        <taxon>Hexapoda</taxon>
        <taxon>Insecta</taxon>
        <taxon>Pterygota</taxon>
        <taxon>Neoptera</taxon>
        <taxon>Paraneoptera</taxon>
        <taxon>Hemiptera</taxon>
        <taxon>Sternorrhyncha</taxon>
        <taxon>Psylloidea</taxon>
        <taxon>Psyllidae</taxon>
        <taxon>Diaphorininae</taxon>
        <taxon>Diaphorina</taxon>
    </lineage>
</organism>
<dbReference type="GO" id="GO:0070728">
    <property type="term" value="F:L-leucine binding"/>
    <property type="evidence" value="ECO:0007669"/>
    <property type="project" value="TreeGrafter"/>
</dbReference>